<evidence type="ECO:0000256" key="1">
    <source>
        <dbReference type="ARBA" id="ARBA00000085"/>
    </source>
</evidence>
<feature type="domain" description="Histidine kinase" evidence="15">
    <location>
        <begin position="316"/>
        <end position="531"/>
    </location>
</feature>
<feature type="transmembrane region" description="Helical" evidence="14">
    <location>
        <begin position="114"/>
        <end position="136"/>
    </location>
</feature>
<accession>A0ABS7YH93</accession>
<keyword evidence="11 14" id="KW-1133">Transmembrane helix</keyword>
<keyword evidence="6" id="KW-0808">Transferase</keyword>
<dbReference type="Pfam" id="PF02518">
    <property type="entry name" value="HATPase_c"/>
    <property type="match status" value="1"/>
</dbReference>
<protein>
    <recommendedName>
        <fullName evidence="3">histidine kinase</fullName>
        <ecNumber evidence="3">2.7.13.3</ecNumber>
    </recommendedName>
</protein>
<comment type="caution">
    <text evidence="16">The sequence shown here is derived from an EMBL/GenBank/DDBJ whole genome shotgun (WGS) entry which is preliminary data.</text>
</comment>
<dbReference type="EMBL" id="JAIWIU010000015">
    <property type="protein sequence ID" value="MCA2015044.1"/>
    <property type="molecule type" value="Genomic_DNA"/>
</dbReference>
<feature type="transmembrane region" description="Helical" evidence="14">
    <location>
        <begin position="151"/>
        <end position="172"/>
    </location>
</feature>
<sequence>MKSLIKSSLIFIFWFWACYQTGTLFRVYPNNTAIACFYPAPALTIALIYYKGWRYLPLVFIAAVLASSPGKTPWEFAEYVWINNLRQVAVYGSFALVLRRWFKMQSPFSTSTLFSKFILGSLITTFISACAAITLYNEYDVIPKFALRDAFFSFMSGDLAGIMMVAPFSFWFMNNSAKEFSHLLRDIRKNEKLLFIGSVLCGTLIFAFISFYQDISYYSYLFLIPICWFSVQFGAFKGALNALVTNVLAAGTYTLAHISLYTPTQLQMGFTVSSILALMMGLSRDERVRLEKQNKQQSENIHKMSHLASLGELSSTITHELATPLQSAMLNVQMALRCMKTGESLNIERISLHNQDAELALQRMGAIQTRIRSLVKASSVKEITDICPFTCLHEALSLLQHEIGHLNITFALPEHSAIRVKADHTCLVQVYINLIKNAYQALRDEQKTNPAITINISKQGNSVYFDVIDNGRGISPEMKPSIFNSFVSGKQDGLGLGLSICRNIVESCGGYIRLQNTSNGTHFQFTLPATS</sequence>
<dbReference type="PANTHER" id="PTHR43065:SF10">
    <property type="entry name" value="PEROXIDE STRESS-ACTIVATED HISTIDINE KINASE MAK3"/>
    <property type="match status" value="1"/>
</dbReference>
<evidence type="ECO:0000256" key="6">
    <source>
        <dbReference type="ARBA" id="ARBA00022679"/>
    </source>
</evidence>
<dbReference type="InterPro" id="IPR003661">
    <property type="entry name" value="HisK_dim/P_dom"/>
</dbReference>
<keyword evidence="8" id="KW-0547">Nucleotide-binding</keyword>
<feature type="transmembrane region" description="Helical" evidence="14">
    <location>
        <begin position="31"/>
        <end position="50"/>
    </location>
</feature>
<dbReference type="CDD" id="cd00082">
    <property type="entry name" value="HisKA"/>
    <property type="match status" value="1"/>
</dbReference>
<dbReference type="InterPro" id="IPR004358">
    <property type="entry name" value="Sig_transdc_His_kin-like_C"/>
</dbReference>
<keyword evidence="7 14" id="KW-0812">Transmembrane</keyword>
<dbReference type="InterPro" id="IPR005467">
    <property type="entry name" value="His_kinase_dom"/>
</dbReference>
<feature type="transmembrane region" description="Helical" evidence="14">
    <location>
        <begin position="193"/>
        <end position="211"/>
    </location>
</feature>
<evidence type="ECO:0000256" key="2">
    <source>
        <dbReference type="ARBA" id="ARBA00004651"/>
    </source>
</evidence>
<evidence type="ECO:0000313" key="17">
    <source>
        <dbReference type="Proteomes" id="UP001199044"/>
    </source>
</evidence>
<dbReference type="InterPro" id="IPR003594">
    <property type="entry name" value="HATPase_dom"/>
</dbReference>
<comment type="catalytic activity">
    <reaction evidence="1">
        <text>ATP + protein L-histidine = ADP + protein N-phospho-L-histidine.</text>
        <dbReference type="EC" id="2.7.13.3"/>
    </reaction>
</comment>
<dbReference type="Pfam" id="PF05231">
    <property type="entry name" value="MASE1"/>
    <property type="match status" value="1"/>
</dbReference>
<feature type="transmembrane region" description="Helical" evidence="14">
    <location>
        <begin position="243"/>
        <end position="260"/>
    </location>
</feature>
<keyword evidence="10" id="KW-0067">ATP-binding</keyword>
<evidence type="ECO:0000256" key="9">
    <source>
        <dbReference type="ARBA" id="ARBA00022777"/>
    </source>
</evidence>
<keyword evidence="5" id="KW-0597">Phosphoprotein</keyword>
<evidence type="ECO:0000256" key="4">
    <source>
        <dbReference type="ARBA" id="ARBA00022475"/>
    </source>
</evidence>
<evidence type="ECO:0000256" key="12">
    <source>
        <dbReference type="ARBA" id="ARBA00023012"/>
    </source>
</evidence>
<dbReference type="RefSeq" id="WP_225249515.1">
    <property type="nucleotide sequence ID" value="NZ_JAIWIU010000015.1"/>
</dbReference>
<dbReference type="PANTHER" id="PTHR43065">
    <property type="entry name" value="SENSOR HISTIDINE KINASE"/>
    <property type="match status" value="1"/>
</dbReference>
<keyword evidence="9" id="KW-0418">Kinase</keyword>
<evidence type="ECO:0000256" key="8">
    <source>
        <dbReference type="ARBA" id="ARBA00022741"/>
    </source>
</evidence>
<evidence type="ECO:0000256" key="14">
    <source>
        <dbReference type="SAM" id="Phobius"/>
    </source>
</evidence>
<dbReference type="Gene3D" id="3.30.565.10">
    <property type="entry name" value="Histidine kinase-like ATPase, C-terminal domain"/>
    <property type="match status" value="1"/>
</dbReference>
<dbReference type="InterPro" id="IPR036890">
    <property type="entry name" value="HATPase_C_sf"/>
</dbReference>
<evidence type="ECO:0000259" key="15">
    <source>
        <dbReference type="PROSITE" id="PS50109"/>
    </source>
</evidence>
<gene>
    <name evidence="16" type="ORF">LDJ79_02910</name>
</gene>
<reference evidence="17" key="1">
    <citation type="submission" date="2023-07" db="EMBL/GenBank/DDBJ databases">
        <title>Molecular identification of indigenous halophilic bacteria isolated from red sea cost, biodegradation of synthetic dyes and assessment of degraded metabolite toxicity.</title>
        <authorList>
            <person name="Chaieb K."/>
            <person name="Altayb H.N."/>
        </authorList>
    </citation>
    <scope>NUCLEOTIDE SEQUENCE [LARGE SCALE GENOMIC DNA]</scope>
    <source>
        <strain evidence="17">K20</strain>
    </source>
</reference>
<dbReference type="Proteomes" id="UP001199044">
    <property type="component" value="Unassembled WGS sequence"/>
</dbReference>
<evidence type="ECO:0000256" key="10">
    <source>
        <dbReference type="ARBA" id="ARBA00022840"/>
    </source>
</evidence>
<evidence type="ECO:0000256" key="11">
    <source>
        <dbReference type="ARBA" id="ARBA00022989"/>
    </source>
</evidence>
<evidence type="ECO:0000313" key="16">
    <source>
        <dbReference type="EMBL" id="MCA2015044.1"/>
    </source>
</evidence>
<proteinExistence type="predicted"/>
<comment type="subcellular location">
    <subcellularLocation>
        <location evidence="2">Cell membrane</location>
        <topology evidence="2">Multi-pass membrane protein</topology>
    </subcellularLocation>
</comment>
<dbReference type="SUPFAM" id="SSF55874">
    <property type="entry name" value="ATPase domain of HSP90 chaperone/DNA topoisomerase II/histidine kinase"/>
    <property type="match status" value="1"/>
</dbReference>
<keyword evidence="4" id="KW-1003">Cell membrane</keyword>
<evidence type="ECO:0000256" key="5">
    <source>
        <dbReference type="ARBA" id="ARBA00022553"/>
    </source>
</evidence>
<organism evidence="16 17">
    <name type="scientific">Vibrio tritonius</name>
    <dbReference type="NCBI Taxonomy" id="1435069"/>
    <lineage>
        <taxon>Bacteria</taxon>
        <taxon>Pseudomonadati</taxon>
        <taxon>Pseudomonadota</taxon>
        <taxon>Gammaproteobacteria</taxon>
        <taxon>Vibrionales</taxon>
        <taxon>Vibrionaceae</taxon>
        <taxon>Vibrio</taxon>
    </lineage>
</organism>
<feature type="transmembrane region" description="Helical" evidence="14">
    <location>
        <begin position="7"/>
        <end position="25"/>
    </location>
</feature>
<dbReference type="Gene3D" id="1.10.287.130">
    <property type="match status" value="1"/>
</dbReference>
<dbReference type="PROSITE" id="PS50109">
    <property type="entry name" value="HIS_KIN"/>
    <property type="match status" value="1"/>
</dbReference>
<evidence type="ECO:0000256" key="7">
    <source>
        <dbReference type="ARBA" id="ARBA00022692"/>
    </source>
</evidence>
<dbReference type="SMART" id="SM00387">
    <property type="entry name" value="HATPase_c"/>
    <property type="match status" value="1"/>
</dbReference>
<evidence type="ECO:0000256" key="13">
    <source>
        <dbReference type="ARBA" id="ARBA00023136"/>
    </source>
</evidence>
<keyword evidence="17" id="KW-1185">Reference proteome</keyword>
<keyword evidence="13 14" id="KW-0472">Membrane</keyword>
<keyword evidence="12" id="KW-0902">Two-component regulatory system</keyword>
<dbReference type="PRINTS" id="PR00344">
    <property type="entry name" value="BCTRLSENSOR"/>
</dbReference>
<evidence type="ECO:0000256" key="3">
    <source>
        <dbReference type="ARBA" id="ARBA00012438"/>
    </source>
</evidence>
<dbReference type="EC" id="2.7.13.3" evidence="3"/>
<name>A0ABS7YH93_9VIBR</name>
<feature type="transmembrane region" description="Helical" evidence="14">
    <location>
        <begin position="217"/>
        <end position="236"/>
    </location>
</feature>
<dbReference type="InterPro" id="IPR007895">
    <property type="entry name" value="MASE1"/>
</dbReference>